<accession>A0A1G9QZQ6</accession>
<keyword evidence="2" id="KW-1185">Reference proteome</keyword>
<reference evidence="1 2" key="1">
    <citation type="submission" date="2016-10" db="EMBL/GenBank/DDBJ databases">
        <authorList>
            <person name="de Groot N.N."/>
        </authorList>
    </citation>
    <scope>NUCLEOTIDE SEQUENCE [LARGE SCALE GENOMIC DNA]</scope>
    <source>
        <strain evidence="1 2">SLAS-1</strain>
    </source>
</reference>
<protein>
    <submittedName>
        <fullName evidence="1">Uncharacterized protein</fullName>
    </submittedName>
</protein>
<dbReference type="AlphaFoldDB" id="A0A1G9QZQ6"/>
<organism evidence="1 2">
    <name type="scientific">Halarsenatibacter silvermanii</name>
    <dbReference type="NCBI Taxonomy" id="321763"/>
    <lineage>
        <taxon>Bacteria</taxon>
        <taxon>Bacillati</taxon>
        <taxon>Bacillota</taxon>
        <taxon>Clostridia</taxon>
        <taxon>Halanaerobiales</taxon>
        <taxon>Halarsenatibacteraceae</taxon>
        <taxon>Halarsenatibacter</taxon>
    </lineage>
</organism>
<dbReference type="EMBL" id="FNGO01000019">
    <property type="protein sequence ID" value="SDM16464.1"/>
    <property type="molecule type" value="Genomic_DNA"/>
</dbReference>
<dbReference type="Proteomes" id="UP000199476">
    <property type="component" value="Unassembled WGS sequence"/>
</dbReference>
<evidence type="ECO:0000313" key="2">
    <source>
        <dbReference type="Proteomes" id="UP000199476"/>
    </source>
</evidence>
<name>A0A1G9QZQ6_9FIRM</name>
<proteinExistence type="predicted"/>
<dbReference type="RefSeq" id="WP_089761169.1">
    <property type="nucleotide sequence ID" value="NZ_FNGO01000019.1"/>
</dbReference>
<sequence length="109" mass="12088">MQDFIDTGIIVSSPEGEMLISVLKDISEKWCGILPADDQEGYFSIFMTSQDTVFVINSEEVLADIIEKIELISEKAVSLEKESDKFASIEEVSASLISRLKPIKQELSG</sequence>
<gene>
    <name evidence="1" type="ORF">SAMN04488692_11923</name>
</gene>
<evidence type="ECO:0000313" key="1">
    <source>
        <dbReference type="EMBL" id="SDM16464.1"/>
    </source>
</evidence>